<feature type="region of interest" description="Disordered" evidence="1">
    <location>
        <begin position="165"/>
        <end position="186"/>
    </location>
</feature>
<keyword evidence="3" id="KW-1185">Reference proteome</keyword>
<proteinExistence type="predicted"/>
<feature type="compositionally biased region" description="Low complexity" evidence="1">
    <location>
        <begin position="297"/>
        <end position="316"/>
    </location>
</feature>
<dbReference type="AlphaFoldDB" id="A0A1J9PVR1"/>
<dbReference type="VEuPathDB" id="FungiDB:ACJ73_08275"/>
<reference evidence="2 3" key="1">
    <citation type="submission" date="2015-08" db="EMBL/GenBank/DDBJ databases">
        <title>Emmonsia species relationships and genome sequence.</title>
        <authorList>
            <person name="Cuomo C.A."/>
            <person name="Schwartz I.S."/>
            <person name="Kenyon C."/>
            <person name="De Hoog G.S."/>
            <person name="Govender N.P."/>
            <person name="Botha A."/>
            <person name="Moreno L."/>
            <person name="De Vries M."/>
            <person name="Munoz J.F."/>
            <person name="Stielow J.B."/>
        </authorList>
    </citation>
    <scope>NUCLEOTIDE SEQUENCE [LARGE SCALE GENOMIC DNA]</scope>
    <source>
        <strain evidence="2 3">EI222</strain>
    </source>
</reference>
<organism evidence="2 3">
    <name type="scientific">Blastomyces percursus</name>
    <dbReference type="NCBI Taxonomy" id="1658174"/>
    <lineage>
        <taxon>Eukaryota</taxon>
        <taxon>Fungi</taxon>
        <taxon>Dikarya</taxon>
        <taxon>Ascomycota</taxon>
        <taxon>Pezizomycotina</taxon>
        <taxon>Eurotiomycetes</taxon>
        <taxon>Eurotiomycetidae</taxon>
        <taxon>Onygenales</taxon>
        <taxon>Ajellomycetaceae</taxon>
        <taxon>Blastomyces</taxon>
    </lineage>
</organism>
<dbReference type="Proteomes" id="UP000242791">
    <property type="component" value="Unassembled WGS sequence"/>
</dbReference>
<dbReference type="EMBL" id="LGTZ01001898">
    <property type="protein sequence ID" value="OJD20390.1"/>
    <property type="molecule type" value="Genomic_DNA"/>
</dbReference>
<accession>A0A1J9PVR1</accession>
<feature type="compositionally biased region" description="Acidic residues" evidence="1">
    <location>
        <begin position="172"/>
        <end position="186"/>
    </location>
</feature>
<feature type="region of interest" description="Disordered" evidence="1">
    <location>
        <begin position="250"/>
        <end position="316"/>
    </location>
</feature>
<evidence type="ECO:0000313" key="3">
    <source>
        <dbReference type="Proteomes" id="UP000242791"/>
    </source>
</evidence>
<comment type="caution">
    <text evidence="2">The sequence shown here is derived from an EMBL/GenBank/DDBJ whole genome shotgun (WGS) entry which is preliminary data.</text>
</comment>
<protein>
    <submittedName>
        <fullName evidence="2">Uncharacterized protein</fullName>
    </submittedName>
</protein>
<dbReference type="OrthoDB" id="4106209at2759"/>
<evidence type="ECO:0000313" key="2">
    <source>
        <dbReference type="EMBL" id="OJD20390.1"/>
    </source>
</evidence>
<sequence length="316" mass="35113">MHPPLLPELVYKAIFPKPRTNEPSTFAALISRHLVPEVRIETSTFYGPIDCVEAQYPGLDYSFPPHRMRLGRFTWHQKLFKAFDELGLTEAEIASLCSWEGTKSARDRYEENNAVQVRDTTADSIRAATPPIPPSVYIHTYENDNLQQKSQPLDLERENGLQELELKSELQSGEEDEDESSDDDDEMESYGVMLNQRLIQAAEARQRGANVPLDEDWEQWLKEASEQNAYMGMLHAIRSGRPLNVSFSNMPLHLPSSSSTTTPGARSHRTSSSNTRQRPVSMSNRRAASGSAVMGPNVGSGSAVGSSSNSASEAAR</sequence>
<gene>
    <name evidence="2" type="ORF">ACJ73_08275</name>
</gene>
<evidence type="ECO:0000256" key="1">
    <source>
        <dbReference type="SAM" id="MobiDB-lite"/>
    </source>
</evidence>
<feature type="compositionally biased region" description="Polar residues" evidence="1">
    <location>
        <begin position="270"/>
        <end position="286"/>
    </location>
</feature>
<name>A0A1J9PVR1_9EURO</name>